<dbReference type="GO" id="GO:0005737">
    <property type="term" value="C:cytoplasm"/>
    <property type="evidence" value="ECO:0007669"/>
    <property type="project" value="UniProtKB-SubCell"/>
</dbReference>
<dbReference type="FunFam" id="3.40.30.10:FF:000104">
    <property type="entry name" value="Thioredoxin"/>
    <property type="match status" value="1"/>
</dbReference>
<keyword evidence="5" id="KW-1015">Disulfide bond</keyword>
<feature type="domain" description="Thioredoxin" evidence="8">
    <location>
        <begin position="6"/>
        <end position="120"/>
    </location>
</feature>
<comment type="similarity">
    <text evidence="7">Belongs to the thioredoxin family. Plant H-type subfamily.</text>
</comment>
<dbReference type="InterPro" id="IPR005746">
    <property type="entry name" value="Thioredoxin"/>
</dbReference>
<keyword evidence="6" id="KW-0676">Redox-active center</keyword>
<comment type="caution">
    <text evidence="9">The sequence shown here is derived from an EMBL/GenBank/DDBJ whole genome shotgun (WGS) entry which is preliminary data.</text>
</comment>
<evidence type="ECO:0000259" key="8">
    <source>
        <dbReference type="PROSITE" id="PS51352"/>
    </source>
</evidence>
<sequence length="121" mass="13561">MGASHSSSSKSSRVLTFNSSASWKIHFEEAKSTGKLMVIDFSAAWCGPCRFMEPVINEFAEKYTDVEFVKIDVDELSDVAQEFGVQAMPTFLLIKRGTEVDKVVGAKKEELQKKIQAHRKN</sequence>
<dbReference type="InterPro" id="IPR036249">
    <property type="entry name" value="Thioredoxin-like_sf"/>
</dbReference>
<dbReference type="InterPro" id="IPR050620">
    <property type="entry name" value="Thioredoxin_H-type-like"/>
</dbReference>
<dbReference type="PANTHER" id="PTHR10438:SF463">
    <property type="entry name" value="THIOREDOXIN"/>
    <property type="match status" value="1"/>
</dbReference>
<dbReference type="GO" id="GO:0016671">
    <property type="term" value="F:oxidoreductase activity, acting on a sulfur group of donors, disulfide as acceptor"/>
    <property type="evidence" value="ECO:0007669"/>
    <property type="project" value="UniProtKB-ARBA"/>
</dbReference>
<dbReference type="PROSITE" id="PS51352">
    <property type="entry name" value="THIOREDOXIN_2"/>
    <property type="match status" value="1"/>
</dbReference>
<dbReference type="GO" id="GO:0015035">
    <property type="term" value="F:protein-disulfide reductase activity"/>
    <property type="evidence" value="ECO:0007669"/>
    <property type="project" value="InterPro"/>
</dbReference>
<dbReference type="PANTHER" id="PTHR10438">
    <property type="entry name" value="THIOREDOXIN"/>
    <property type="match status" value="1"/>
</dbReference>
<evidence type="ECO:0000256" key="7">
    <source>
        <dbReference type="ARBA" id="ARBA00038353"/>
    </source>
</evidence>
<dbReference type="AlphaFoldDB" id="A0A438D749"/>
<organism evidence="9 10">
    <name type="scientific">Vitis vinifera</name>
    <name type="common">Grape</name>
    <dbReference type="NCBI Taxonomy" id="29760"/>
    <lineage>
        <taxon>Eukaryota</taxon>
        <taxon>Viridiplantae</taxon>
        <taxon>Streptophyta</taxon>
        <taxon>Embryophyta</taxon>
        <taxon>Tracheophyta</taxon>
        <taxon>Spermatophyta</taxon>
        <taxon>Magnoliopsida</taxon>
        <taxon>eudicotyledons</taxon>
        <taxon>Gunneridae</taxon>
        <taxon>Pentapetalae</taxon>
        <taxon>rosids</taxon>
        <taxon>Vitales</taxon>
        <taxon>Vitaceae</taxon>
        <taxon>Viteae</taxon>
        <taxon>Vitis</taxon>
    </lineage>
</organism>
<dbReference type="InterPro" id="IPR017937">
    <property type="entry name" value="Thioredoxin_CS"/>
</dbReference>
<dbReference type="NCBIfam" id="TIGR01068">
    <property type="entry name" value="thioredoxin"/>
    <property type="match status" value="1"/>
</dbReference>
<accession>A0A438D749</accession>
<evidence type="ECO:0000313" key="10">
    <source>
        <dbReference type="Proteomes" id="UP000288805"/>
    </source>
</evidence>
<evidence type="ECO:0000256" key="2">
    <source>
        <dbReference type="ARBA" id="ARBA00022448"/>
    </source>
</evidence>
<keyword evidence="4" id="KW-0249">Electron transport</keyword>
<proteinExistence type="inferred from homology"/>
<evidence type="ECO:0000256" key="4">
    <source>
        <dbReference type="ARBA" id="ARBA00022982"/>
    </source>
</evidence>
<protein>
    <submittedName>
        <fullName evidence="9">Thioredoxin H2</fullName>
    </submittedName>
</protein>
<dbReference type="SUPFAM" id="SSF52833">
    <property type="entry name" value="Thioredoxin-like"/>
    <property type="match status" value="1"/>
</dbReference>
<evidence type="ECO:0000256" key="5">
    <source>
        <dbReference type="ARBA" id="ARBA00023157"/>
    </source>
</evidence>
<evidence type="ECO:0000256" key="3">
    <source>
        <dbReference type="ARBA" id="ARBA00022490"/>
    </source>
</evidence>
<dbReference type="Gene3D" id="3.40.30.10">
    <property type="entry name" value="Glutaredoxin"/>
    <property type="match status" value="1"/>
</dbReference>
<reference evidence="9 10" key="1">
    <citation type="journal article" date="2018" name="PLoS Genet.">
        <title>Population sequencing reveals clonal diversity and ancestral inbreeding in the grapevine cultivar Chardonnay.</title>
        <authorList>
            <person name="Roach M.J."/>
            <person name="Johnson D.L."/>
            <person name="Bohlmann J."/>
            <person name="van Vuuren H.J."/>
            <person name="Jones S.J."/>
            <person name="Pretorius I.S."/>
            <person name="Schmidt S.A."/>
            <person name="Borneman A.R."/>
        </authorList>
    </citation>
    <scope>NUCLEOTIDE SEQUENCE [LARGE SCALE GENOMIC DNA]</scope>
    <source>
        <strain evidence="10">cv. Chardonnay</strain>
        <tissue evidence="9">Leaf</tissue>
    </source>
</reference>
<dbReference type="PRINTS" id="PR00421">
    <property type="entry name" value="THIOREDOXIN"/>
</dbReference>
<keyword evidence="2" id="KW-0813">Transport</keyword>
<dbReference type="CDD" id="cd02947">
    <property type="entry name" value="TRX_family"/>
    <property type="match status" value="1"/>
</dbReference>
<name>A0A438D749_VITVI</name>
<dbReference type="InterPro" id="IPR013766">
    <property type="entry name" value="Thioredoxin_domain"/>
</dbReference>
<keyword evidence="3" id="KW-0963">Cytoplasm</keyword>
<dbReference type="Proteomes" id="UP000288805">
    <property type="component" value="Unassembled WGS sequence"/>
</dbReference>
<dbReference type="PROSITE" id="PS00194">
    <property type="entry name" value="THIOREDOXIN_1"/>
    <property type="match status" value="1"/>
</dbReference>
<evidence type="ECO:0000313" key="9">
    <source>
        <dbReference type="EMBL" id="RVW31278.1"/>
    </source>
</evidence>
<gene>
    <name evidence="9" type="primary">TRX2_0</name>
    <name evidence="9" type="ORF">CK203_100346</name>
</gene>
<dbReference type="EMBL" id="QGNW01001763">
    <property type="protein sequence ID" value="RVW31278.1"/>
    <property type="molecule type" value="Genomic_DNA"/>
</dbReference>
<dbReference type="Pfam" id="PF00085">
    <property type="entry name" value="Thioredoxin"/>
    <property type="match status" value="1"/>
</dbReference>
<comment type="subcellular location">
    <subcellularLocation>
        <location evidence="1">Cytoplasm</location>
    </subcellularLocation>
</comment>
<evidence type="ECO:0000256" key="1">
    <source>
        <dbReference type="ARBA" id="ARBA00004496"/>
    </source>
</evidence>
<evidence type="ECO:0000256" key="6">
    <source>
        <dbReference type="ARBA" id="ARBA00023284"/>
    </source>
</evidence>